<evidence type="ECO:0000313" key="2">
    <source>
        <dbReference type="EnsemblFungi" id="CEF76859"/>
    </source>
</evidence>
<sequence length="72" mass="7946">MSLHHGSNPTPTQLDNSRRAVMIRRLPAKRPNQNQNQGLVRLVLAVASRHITEPEEGALETPPAICELSNRG</sequence>
<reference evidence="2 3" key="2">
    <citation type="journal article" date="2010" name="Nature">
        <title>Comparative genomics reveals mobile pathogenicity chromosomes in Fusarium.</title>
        <authorList>
            <person name="Ma L.J."/>
            <person name="van der Does H.C."/>
            <person name="Borkovich K.A."/>
            <person name="Coleman J.J."/>
            <person name="Daboussi M.J."/>
            <person name="Di Pietro A."/>
            <person name="Dufresne M."/>
            <person name="Freitag M."/>
            <person name="Grabherr M."/>
            <person name="Henrissat B."/>
            <person name="Houterman P.M."/>
            <person name="Kang S."/>
            <person name="Shim W.B."/>
            <person name="Woloshuk C."/>
            <person name="Xie X."/>
            <person name="Xu J.R."/>
            <person name="Antoniw J."/>
            <person name="Baker S.E."/>
            <person name="Bluhm B.H."/>
            <person name="Breakspear A."/>
            <person name="Brown D.W."/>
            <person name="Butchko R.A."/>
            <person name="Chapman S."/>
            <person name="Coulson R."/>
            <person name="Coutinho P.M."/>
            <person name="Danchin E.G."/>
            <person name="Diener A."/>
            <person name="Gale L.R."/>
            <person name="Gardiner D.M."/>
            <person name="Goff S."/>
            <person name="Hammond-Kosack K.E."/>
            <person name="Hilburn K."/>
            <person name="Hua-Van A."/>
            <person name="Jonkers W."/>
            <person name="Kazan K."/>
            <person name="Kodira C.D."/>
            <person name="Koehrsen M."/>
            <person name="Kumar L."/>
            <person name="Lee Y.H."/>
            <person name="Li L."/>
            <person name="Manners J.M."/>
            <person name="Miranda-Saavedra D."/>
            <person name="Mukherjee M."/>
            <person name="Park G."/>
            <person name="Park J."/>
            <person name="Park S.Y."/>
            <person name="Proctor R.H."/>
            <person name="Regev A."/>
            <person name="Ruiz-Roldan M.C."/>
            <person name="Sain D."/>
            <person name="Sakthikumar S."/>
            <person name="Sykes S."/>
            <person name="Schwartz D.C."/>
            <person name="Turgeon B.G."/>
            <person name="Wapinski I."/>
            <person name="Yoder O."/>
            <person name="Young S."/>
            <person name="Zeng Q."/>
            <person name="Zhou S."/>
            <person name="Galagan J."/>
            <person name="Cuomo C.A."/>
            <person name="Kistler H.C."/>
            <person name="Rep M."/>
        </authorList>
    </citation>
    <scope>GENOME REANNOTATION</scope>
    <source>
        <strain evidence="3">ATCC MYA-4620 / CBS 123657 / FGSC 9075 / NRRL 31084 / PH-1</strain>
        <strain evidence="2">PH-1 / ATCC MYA-4620 / FGSC 9075 / NRRL 31084</strain>
    </source>
</reference>
<dbReference type="EnsemblFungi" id="CEF76859">
    <property type="protein sequence ID" value="CEF76859"/>
    <property type="gene ID" value="FGRRES_15490"/>
</dbReference>
<proteinExistence type="predicted"/>
<accession>A0A0E0S034</accession>
<evidence type="ECO:0000313" key="1">
    <source>
        <dbReference type="EMBL" id="CEF76859.1"/>
    </source>
</evidence>
<dbReference type="AlphaFoldDB" id="A0A098DD24"/>
<reference evidence="1 3" key="3">
    <citation type="journal article" date="2015" name="BMC Genomics">
        <title>The completed genome sequence of the pathogenic ascomycete fungus Fusarium graminearum.</title>
        <authorList>
            <person name="King R."/>
            <person name="Urban M."/>
            <person name="Hammond-Kosack M.C."/>
            <person name="Hassani-Pak K."/>
            <person name="Hammond-Kosack K.E."/>
        </authorList>
    </citation>
    <scope>NUCLEOTIDE SEQUENCE [LARGE SCALE GENOMIC DNA]</scope>
    <source>
        <strain evidence="3">ATCC MYA-4620 / CBS 123657 / FGSC 9075 / NRRL 31084 / PH-1</strain>
        <strain evidence="1">PH-1</strain>
    </source>
</reference>
<dbReference type="InParanoid" id="A0A098DD24"/>
<gene>
    <name evidence="1" type="ORF">FGRAMPH1_01T10111</name>
</gene>
<evidence type="ECO:0000313" key="3">
    <source>
        <dbReference type="Proteomes" id="UP000070720"/>
    </source>
</evidence>
<protein>
    <submittedName>
        <fullName evidence="1">Chromosome 2, complete genome</fullName>
    </submittedName>
</protein>
<accession>A0A098DD24</accession>
<dbReference type="Proteomes" id="UP000070720">
    <property type="component" value="Chromosome 2"/>
</dbReference>
<keyword evidence="3" id="KW-1185">Reference proteome</keyword>
<name>A0A098DD24_GIBZE</name>
<dbReference type="EMBL" id="HG970333">
    <property type="protein sequence ID" value="CEF76859.1"/>
    <property type="molecule type" value="Genomic_DNA"/>
</dbReference>
<organism evidence="1 3">
    <name type="scientific">Gibberella zeae (strain ATCC MYA-4620 / CBS 123657 / FGSC 9075 / NRRL 31084 / PH-1)</name>
    <name type="common">Wheat head blight fungus</name>
    <name type="synonym">Fusarium graminearum</name>
    <dbReference type="NCBI Taxonomy" id="229533"/>
    <lineage>
        <taxon>Eukaryota</taxon>
        <taxon>Fungi</taxon>
        <taxon>Dikarya</taxon>
        <taxon>Ascomycota</taxon>
        <taxon>Pezizomycotina</taxon>
        <taxon>Sordariomycetes</taxon>
        <taxon>Hypocreomycetidae</taxon>
        <taxon>Hypocreales</taxon>
        <taxon>Nectriaceae</taxon>
        <taxon>Fusarium</taxon>
    </lineage>
</organism>
<dbReference type="VEuPathDB" id="FungiDB:FGRAMPH1_01G10111"/>
<reference evidence="2" key="4">
    <citation type="submission" date="2017-01" db="UniProtKB">
        <authorList>
            <consortium name="EnsemblFungi"/>
        </authorList>
    </citation>
    <scope>IDENTIFICATION</scope>
    <source>
        <strain evidence="2">PH-1 / ATCC MYA-4620 / FGSC 9075 / NRRL 31084</strain>
    </source>
</reference>
<reference evidence="2 3" key="1">
    <citation type="journal article" date="2007" name="Science">
        <title>The Fusarium graminearum genome reveals a link between localized polymorphism and pathogen specialization.</title>
        <authorList>
            <person name="Cuomo C.A."/>
            <person name="Gueldener U."/>
            <person name="Xu J.-R."/>
            <person name="Trail F."/>
            <person name="Turgeon B.G."/>
            <person name="Di Pietro A."/>
            <person name="Walton J.D."/>
            <person name="Ma L.-J."/>
            <person name="Baker S.E."/>
            <person name="Rep M."/>
            <person name="Adam G."/>
            <person name="Antoniw J."/>
            <person name="Baldwin T."/>
            <person name="Calvo S.E."/>
            <person name="Chang Y.-L."/>
            <person name="DeCaprio D."/>
            <person name="Gale L.R."/>
            <person name="Gnerre S."/>
            <person name="Goswami R.S."/>
            <person name="Hammond-Kosack K."/>
            <person name="Harris L.J."/>
            <person name="Hilburn K."/>
            <person name="Kennell J.C."/>
            <person name="Kroken S."/>
            <person name="Magnuson J.K."/>
            <person name="Mannhaupt G."/>
            <person name="Mauceli E.W."/>
            <person name="Mewes H.-W."/>
            <person name="Mitterbauer R."/>
            <person name="Muehlbauer G."/>
            <person name="Muensterkoetter M."/>
            <person name="Nelson D."/>
            <person name="O'Donnell K."/>
            <person name="Ouellet T."/>
            <person name="Qi W."/>
            <person name="Quesneville H."/>
            <person name="Roncero M.I.G."/>
            <person name="Seong K.-Y."/>
            <person name="Tetko I.V."/>
            <person name="Urban M."/>
            <person name="Waalwijk C."/>
            <person name="Ward T.J."/>
            <person name="Yao J."/>
            <person name="Birren B.W."/>
            <person name="Kistler H.C."/>
        </authorList>
    </citation>
    <scope>NUCLEOTIDE SEQUENCE [LARGE SCALE GENOMIC DNA]</scope>
    <source>
        <strain evidence="3">ATCC MYA-4620 / CBS 123657 / FGSC 9075 / NRRL 31084 / PH-1</strain>
        <strain evidence="2">PH-1 / ATCC MYA-4620 / FGSC 9075 / NRRL 31084</strain>
    </source>
</reference>